<reference evidence="2" key="1">
    <citation type="journal article" date="2019" name="Science">
        <title>Mutation of a bHLH transcription factor allowed almond domestication.</title>
        <authorList>
            <person name="Sanchez-Perez R."/>
            <person name="Pavan S."/>
            <person name="Mazzeo R."/>
            <person name="Moldovan C."/>
            <person name="Aiese Cigliano R."/>
            <person name="Del Cueto J."/>
            <person name="Ricciardi F."/>
            <person name="Lotti C."/>
            <person name="Ricciardi L."/>
            <person name="Dicenta F."/>
            <person name="Lopez-Marques R.L."/>
            <person name="Lindberg Moller B."/>
        </authorList>
    </citation>
    <scope>NUCLEOTIDE SEQUENCE</scope>
</reference>
<feature type="compositionally biased region" description="Basic and acidic residues" evidence="1">
    <location>
        <begin position="74"/>
        <end position="87"/>
    </location>
</feature>
<protein>
    <submittedName>
        <fullName evidence="2">Ubiquinol-cytochrome C reductase UQCRX/QCR9-like family protein</fullName>
    </submittedName>
</protein>
<dbReference type="EMBL" id="AP019303">
    <property type="protein sequence ID" value="BBH07658.1"/>
    <property type="molecule type" value="Genomic_DNA"/>
</dbReference>
<accession>A0A4Y1RUU8</accession>
<feature type="compositionally biased region" description="Polar residues" evidence="1">
    <location>
        <begin position="16"/>
        <end position="41"/>
    </location>
</feature>
<dbReference type="AlphaFoldDB" id="A0A4Y1RUU8"/>
<evidence type="ECO:0000313" key="2">
    <source>
        <dbReference type="EMBL" id="BBH07658.1"/>
    </source>
</evidence>
<evidence type="ECO:0000256" key="1">
    <source>
        <dbReference type="SAM" id="MobiDB-lite"/>
    </source>
</evidence>
<feature type="region of interest" description="Disordered" evidence="1">
    <location>
        <begin position="1"/>
        <end position="90"/>
    </location>
</feature>
<proteinExistence type="predicted"/>
<sequence length="168" mass="19850">MIVKPTIGEHGPIPESPQNPVQTNRAKPLQHSSGPVQTTRFPNPKAYYSSKSRSHFDDARALTKILPRSSNQKQVKETRTDRHEFSSSKKRWRPLRRHLQGHHAPQLRLRHLCHRRRFPRRADYGVHKLWEYNNVGLRYFGSKWFTAFSIFNKRYEDISVLGQRPSEE</sequence>
<gene>
    <name evidence="2" type="ORF">Prudu_019655</name>
</gene>
<name>A0A4Y1RUU8_PRUDU</name>
<organism evidence="2">
    <name type="scientific">Prunus dulcis</name>
    <name type="common">Almond</name>
    <name type="synonym">Amygdalus dulcis</name>
    <dbReference type="NCBI Taxonomy" id="3755"/>
    <lineage>
        <taxon>Eukaryota</taxon>
        <taxon>Viridiplantae</taxon>
        <taxon>Streptophyta</taxon>
        <taxon>Embryophyta</taxon>
        <taxon>Tracheophyta</taxon>
        <taxon>Spermatophyta</taxon>
        <taxon>Magnoliopsida</taxon>
        <taxon>eudicotyledons</taxon>
        <taxon>Gunneridae</taxon>
        <taxon>Pentapetalae</taxon>
        <taxon>rosids</taxon>
        <taxon>fabids</taxon>
        <taxon>Rosales</taxon>
        <taxon>Rosaceae</taxon>
        <taxon>Amygdaloideae</taxon>
        <taxon>Amygdaleae</taxon>
        <taxon>Prunus</taxon>
    </lineage>
</organism>